<dbReference type="PANTHER" id="PTHR11562:SF17">
    <property type="entry name" value="RE54080P-RELATED"/>
    <property type="match status" value="1"/>
</dbReference>
<sequence length="335" mass="37556">MENHTSHAHTHDDHNHNHDHDHNHSHHHHDHAHDHAHGHHHHHGDLTGSKLLWTVILNVIITVSQIIGGLISGSLALLSDALHNFSDVVALVIAYVANRLVKQPSTQEKTFGYKRAEMFAALFNASVLIGVGLLLFIEAIERLMNPEPIAGGWVIGLALLSVVLNWVSVMLIAKDSEHNSNIRAAYLHLLTDTLTSVGVLISGVLVLWFNIYWVDAVMTILIALYLMTSAWGLLKHATGVLLLFAPSHIDLDALVKEIESEASIDNVHHLHLWQLDDHRVHLEAHLDFKEDVSLSEATQVTQRIESRLAEVFSITHCNFQAEFNRDDDKHLIHQC</sequence>
<name>A0A067A310_HYDMR</name>
<feature type="transmembrane region" description="Helical" evidence="10">
    <location>
        <begin position="81"/>
        <end position="97"/>
    </location>
</feature>
<accession>A0A067A310</accession>
<evidence type="ECO:0000256" key="10">
    <source>
        <dbReference type="SAM" id="Phobius"/>
    </source>
</evidence>
<dbReference type="Proteomes" id="UP000027341">
    <property type="component" value="Unassembled WGS sequence"/>
</dbReference>
<feature type="domain" description="Cation efflux protein cytoplasmic" evidence="12">
    <location>
        <begin position="246"/>
        <end position="322"/>
    </location>
</feature>
<dbReference type="Pfam" id="PF01545">
    <property type="entry name" value="Cation_efflux"/>
    <property type="match status" value="1"/>
</dbReference>
<evidence type="ECO:0000313" key="14">
    <source>
        <dbReference type="Proteomes" id="UP000027341"/>
    </source>
</evidence>
<dbReference type="SUPFAM" id="SSF161111">
    <property type="entry name" value="Cation efflux protein transmembrane domain-like"/>
    <property type="match status" value="1"/>
</dbReference>
<evidence type="ECO:0000256" key="5">
    <source>
        <dbReference type="ARBA" id="ARBA00022906"/>
    </source>
</evidence>
<proteinExistence type="inferred from homology"/>
<dbReference type="GO" id="GO:0005886">
    <property type="term" value="C:plasma membrane"/>
    <property type="evidence" value="ECO:0007669"/>
    <property type="project" value="TreeGrafter"/>
</dbReference>
<keyword evidence="8 10" id="KW-0472">Membrane</keyword>
<evidence type="ECO:0000256" key="2">
    <source>
        <dbReference type="ARBA" id="ARBA00008873"/>
    </source>
</evidence>
<evidence type="ECO:0000256" key="8">
    <source>
        <dbReference type="ARBA" id="ARBA00023136"/>
    </source>
</evidence>
<evidence type="ECO:0000313" key="13">
    <source>
        <dbReference type="EMBL" id="KDN96715.1"/>
    </source>
</evidence>
<dbReference type="RefSeq" id="WP_081822777.1">
    <property type="nucleotide sequence ID" value="NZ_AP020335.1"/>
</dbReference>
<dbReference type="AlphaFoldDB" id="A0A067A310"/>
<evidence type="ECO:0000256" key="9">
    <source>
        <dbReference type="SAM" id="MobiDB-lite"/>
    </source>
</evidence>
<feature type="region of interest" description="Disordered" evidence="9">
    <location>
        <begin position="1"/>
        <end position="42"/>
    </location>
</feature>
<evidence type="ECO:0000256" key="3">
    <source>
        <dbReference type="ARBA" id="ARBA00022448"/>
    </source>
</evidence>
<dbReference type="InterPro" id="IPR027469">
    <property type="entry name" value="Cation_efflux_TMD_sf"/>
</dbReference>
<feature type="transmembrane region" description="Helical" evidence="10">
    <location>
        <begin position="149"/>
        <end position="173"/>
    </location>
</feature>
<feature type="transmembrane region" description="Helical" evidence="10">
    <location>
        <begin position="51"/>
        <end position="75"/>
    </location>
</feature>
<dbReference type="Gene3D" id="3.30.70.1350">
    <property type="entry name" value="Cation efflux protein, cytoplasmic domain"/>
    <property type="match status" value="1"/>
</dbReference>
<dbReference type="STRING" id="28885.EI16_10725"/>
<comment type="caution">
    <text evidence="13">The sequence shown here is derived from an EMBL/GenBank/DDBJ whole genome shotgun (WGS) entry which is preliminary data.</text>
</comment>
<evidence type="ECO:0000259" key="11">
    <source>
        <dbReference type="Pfam" id="PF01545"/>
    </source>
</evidence>
<dbReference type="SUPFAM" id="SSF160240">
    <property type="entry name" value="Cation efflux protein cytoplasmic domain-like"/>
    <property type="match status" value="1"/>
</dbReference>
<feature type="domain" description="Cation efflux protein transmembrane" evidence="11">
    <location>
        <begin position="54"/>
        <end position="242"/>
    </location>
</feature>
<dbReference type="InterPro" id="IPR050681">
    <property type="entry name" value="CDF/SLC30A"/>
</dbReference>
<keyword evidence="4 10" id="KW-0812">Transmembrane</keyword>
<dbReference type="EMBL" id="JMIU01000001">
    <property type="protein sequence ID" value="KDN96715.1"/>
    <property type="molecule type" value="Genomic_DNA"/>
</dbReference>
<keyword evidence="7" id="KW-0406">Ion transport</keyword>
<keyword evidence="3" id="KW-0813">Transport</keyword>
<keyword evidence="6 10" id="KW-1133">Transmembrane helix</keyword>
<dbReference type="NCBIfam" id="TIGR01297">
    <property type="entry name" value="CDF"/>
    <property type="match status" value="1"/>
</dbReference>
<dbReference type="GO" id="GO:0005385">
    <property type="term" value="F:zinc ion transmembrane transporter activity"/>
    <property type="evidence" value="ECO:0007669"/>
    <property type="project" value="TreeGrafter"/>
</dbReference>
<feature type="compositionally biased region" description="Basic and acidic residues" evidence="9">
    <location>
        <begin position="1"/>
        <end position="22"/>
    </location>
</feature>
<evidence type="ECO:0000256" key="1">
    <source>
        <dbReference type="ARBA" id="ARBA00004141"/>
    </source>
</evidence>
<evidence type="ECO:0000256" key="6">
    <source>
        <dbReference type="ARBA" id="ARBA00022989"/>
    </source>
</evidence>
<dbReference type="Gene3D" id="1.20.1510.10">
    <property type="entry name" value="Cation efflux protein transmembrane domain"/>
    <property type="match status" value="1"/>
</dbReference>
<evidence type="ECO:0000256" key="7">
    <source>
        <dbReference type="ARBA" id="ARBA00023065"/>
    </source>
</evidence>
<dbReference type="PANTHER" id="PTHR11562">
    <property type="entry name" value="CATION EFFLUX PROTEIN/ ZINC TRANSPORTER"/>
    <property type="match status" value="1"/>
</dbReference>
<dbReference type="InterPro" id="IPR027470">
    <property type="entry name" value="Cation_efflux_CTD"/>
</dbReference>
<feature type="transmembrane region" description="Helical" evidence="10">
    <location>
        <begin position="118"/>
        <end position="137"/>
    </location>
</feature>
<comment type="similarity">
    <text evidence="2">Belongs to the cation diffusion facilitator (CDF) transporter (TC 2.A.4) family. SLC30A subfamily.</text>
</comment>
<dbReference type="InterPro" id="IPR002524">
    <property type="entry name" value="Cation_efflux"/>
</dbReference>
<keyword evidence="14" id="KW-1185">Reference proteome</keyword>
<feature type="transmembrane region" description="Helical" evidence="10">
    <location>
        <begin position="185"/>
        <end position="210"/>
    </location>
</feature>
<dbReference type="InterPro" id="IPR036837">
    <property type="entry name" value="Cation_efflux_CTD_sf"/>
</dbReference>
<feature type="transmembrane region" description="Helical" evidence="10">
    <location>
        <begin position="216"/>
        <end position="234"/>
    </location>
</feature>
<evidence type="ECO:0000259" key="12">
    <source>
        <dbReference type="Pfam" id="PF16916"/>
    </source>
</evidence>
<dbReference type="InterPro" id="IPR058533">
    <property type="entry name" value="Cation_efflux_TM"/>
</dbReference>
<protein>
    <submittedName>
        <fullName evidence="13">Cobalt transporter</fullName>
    </submittedName>
</protein>
<gene>
    <name evidence="13" type="ORF">EI16_10725</name>
</gene>
<reference evidence="13 14" key="1">
    <citation type="submission" date="2014-04" db="EMBL/GenBank/DDBJ databases">
        <title>Draft genome sequence of Hydrogenovibrio marinus MH-110, a model organism for aerobic H2 metabolism.</title>
        <authorList>
            <person name="Cha H.J."/>
            <person name="Jo B.H."/>
            <person name="Hwang B.H."/>
        </authorList>
    </citation>
    <scope>NUCLEOTIDE SEQUENCE [LARGE SCALE GENOMIC DNA]</scope>
    <source>
        <strain evidence="13 14">MH-110</strain>
    </source>
</reference>
<keyword evidence="5" id="KW-0864">Zinc transport</keyword>
<feature type="compositionally biased region" description="Basic residues" evidence="9">
    <location>
        <begin position="23"/>
        <end position="42"/>
    </location>
</feature>
<keyword evidence="5" id="KW-0862">Zinc</keyword>
<comment type="subcellular location">
    <subcellularLocation>
        <location evidence="1">Membrane</location>
        <topology evidence="1">Multi-pass membrane protein</topology>
    </subcellularLocation>
</comment>
<dbReference type="Pfam" id="PF16916">
    <property type="entry name" value="ZT_dimer"/>
    <property type="match status" value="1"/>
</dbReference>
<organism evidence="13 14">
    <name type="scientific">Hydrogenovibrio marinus</name>
    <dbReference type="NCBI Taxonomy" id="28885"/>
    <lineage>
        <taxon>Bacteria</taxon>
        <taxon>Pseudomonadati</taxon>
        <taxon>Pseudomonadota</taxon>
        <taxon>Gammaproteobacteria</taxon>
        <taxon>Thiotrichales</taxon>
        <taxon>Piscirickettsiaceae</taxon>
        <taxon>Hydrogenovibrio</taxon>
    </lineage>
</organism>
<evidence type="ECO:0000256" key="4">
    <source>
        <dbReference type="ARBA" id="ARBA00022692"/>
    </source>
</evidence>